<dbReference type="HOGENOM" id="CLU_3359759_0_0_1"/>
<gene>
    <name evidence="1" type="ORF">FOPG_20109</name>
</gene>
<dbReference type="Proteomes" id="UP000030676">
    <property type="component" value="Unassembled WGS sequence"/>
</dbReference>
<organism evidence="1">
    <name type="scientific">Fusarium oxysporum f. sp. conglutinans race 2 54008</name>
    <dbReference type="NCBI Taxonomy" id="1089457"/>
    <lineage>
        <taxon>Eukaryota</taxon>
        <taxon>Fungi</taxon>
        <taxon>Dikarya</taxon>
        <taxon>Ascomycota</taxon>
        <taxon>Pezizomycotina</taxon>
        <taxon>Sordariomycetes</taxon>
        <taxon>Hypocreomycetidae</taxon>
        <taxon>Hypocreales</taxon>
        <taxon>Nectriaceae</taxon>
        <taxon>Fusarium</taxon>
        <taxon>Fusarium oxysporum species complex</taxon>
    </lineage>
</organism>
<accession>X0GIY4</accession>
<sequence length="36" mass="4058">MTKGWVNYDSLHMGERTKAKAASDFGRDGTLHIAYE</sequence>
<reference evidence="1" key="2">
    <citation type="submission" date="2014-03" db="EMBL/GenBank/DDBJ databases">
        <title>The Genome Annotation of Fusarium oxysporum PHW808.</title>
        <authorList>
            <consortium name="The Broad Institute Genomics Platform"/>
            <person name="Ma L.-J."/>
            <person name="Corby-Kistler H."/>
            <person name="Broz K."/>
            <person name="Gale L.R."/>
            <person name="Jonkers W."/>
            <person name="O'Donnell K."/>
            <person name="Ploetz R."/>
            <person name="Steinberg C."/>
            <person name="Schwartz D.C."/>
            <person name="VanEtten H."/>
            <person name="Zhou S."/>
            <person name="Young S.K."/>
            <person name="Zeng Q."/>
            <person name="Gargeya S."/>
            <person name="Fitzgerald M."/>
            <person name="Abouelleil A."/>
            <person name="Alvarado L."/>
            <person name="Chapman S.B."/>
            <person name="Gainer-Dewar J."/>
            <person name="Goldberg J."/>
            <person name="Griggs A."/>
            <person name="Gujja S."/>
            <person name="Hansen M."/>
            <person name="Howarth C."/>
            <person name="Imamovic A."/>
            <person name="Ireland A."/>
            <person name="Larimer J."/>
            <person name="McCowan C."/>
            <person name="Murphy C."/>
            <person name="Pearson M."/>
            <person name="Poon T.W."/>
            <person name="Priest M."/>
            <person name="Roberts A."/>
            <person name="Saif S."/>
            <person name="Shea T."/>
            <person name="Sykes S."/>
            <person name="Wortman J."/>
            <person name="Nusbaum C."/>
            <person name="Birren B."/>
        </authorList>
    </citation>
    <scope>NUCLEOTIDE SEQUENCE</scope>
    <source>
        <strain evidence="1">54008</strain>
    </source>
</reference>
<protein>
    <submittedName>
        <fullName evidence="1">Uncharacterized protein</fullName>
    </submittedName>
</protein>
<dbReference type="AlphaFoldDB" id="X0GIY4"/>
<dbReference type="EMBL" id="KK034990">
    <property type="protein sequence ID" value="EXL63617.1"/>
    <property type="molecule type" value="Genomic_DNA"/>
</dbReference>
<reference evidence="1" key="1">
    <citation type="submission" date="2011-11" db="EMBL/GenBank/DDBJ databases">
        <title>The Genome Sequence of Fusarium oxysporum PHW808.</title>
        <authorList>
            <consortium name="The Broad Institute Genome Sequencing Platform"/>
            <person name="Ma L.-J."/>
            <person name="Gale L.R."/>
            <person name="Schwartz D.C."/>
            <person name="Zhou S."/>
            <person name="Corby-Kistler H."/>
            <person name="Young S.K."/>
            <person name="Zeng Q."/>
            <person name="Gargeya S."/>
            <person name="Fitzgerald M."/>
            <person name="Haas B."/>
            <person name="Abouelleil A."/>
            <person name="Alvarado L."/>
            <person name="Arachchi H.M."/>
            <person name="Berlin A."/>
            <person name="Brown A."/>
            <person name="Chapman S.B."/>
            <person name="Chen Z."/>
            <person name="Dunbar C."/>
            <person name="Freedman E."/>
            <person name="Gearin G."/>
            <person name="Goldberg J."/>
            <person name="Griggs A."/>
            <person name="Gujja S."/>
            <person name="Heiman D."/>
            <person name="Howarth C."/>
            <person name="Larson L."/>
            <person name="Lui A."/>
            <person name="MacDonald P.J.P."/>
            <person name="Montmayeur A."/>
            <person name="Murphy C."/>
            <person name="Neiman D."/>
            <person name="Pearson M."/>
            <person name="Priest M."/>
            <person name="Roberts A."/>
            <person name="Saif S."/>
            <person name="Shea T."/>
            <person name="Shenoy N."/>
            <person name="Sisk P."/>
            <person name="Stolte C."/>
            <person name="Sykes S."/>
            <person name="Wortman J."/>
            <person name="Nusbaum C."/>
            <person name="Birren B."/>
        </authorList>
    </citation>
    <scope>NUCLEOTIDE SEQUENCE [LARGE SCALE GENOMIC DNA]</scope>
    <source>
        <strain evidence="1">54008</strain>
    </source>
</reference>
<evidence type="ECO:0000313" key="1">
    <source>
        <dbReference type="EMBL" id="EXL63617.1"/>
    </source>
</evidence>
<proteinExistence type="predicted"/>
<name>X0GIY4_FUSOX</name>